<dbReference type="Proteomes" id="UP001305647">
    <property type="component" value="Unassembled WGS sequence"/>
</dbReference>
<name>A0AAN6SWL8_9PEZI</name>
<accession>A0AAN6SWL8</accession>
<sequence length="321" mass="37152">MEGTHAASEQLPIHTLNTTARDITVHAINNVLSSEIAKQTYAQIVDRLPLAHVSLDRFYEHICSDHPLRVEHKELSSIFSARLVELVARAVHQIAVWLYQQDRSRHKDDAFRRWRPSESRERFYLPTFPATLFCHPWYRDYDQYPESIADCVGYWAEARILGSVVLFDRRDPEPTKKASEYAMSSTASAAFSTARWTNWSRSSSPTRTRLGLGLGHNFPSSQHSGSRSCPLPILPSQGNRQRVDLEQDIQATGIYRDPWERRLRPVAAGDLRTRDVVDEFNYLSIENYQKGRRRAERERWKRVFGDLRDECRAVGFFVSSK</sequence>
<evidence type="ECO:0000313" key="1">
    <source>
        <dbReference type="EMBL" id="KAK4096058.1"/>
    </source>
</evidence>
<dbReference type="EMBL" id="MU863743">
    <property type="protein sequence ID" value="KAK4096058.1"/>
    <property type="molecule type" value="Genomic_DNA"/>
</dbReference>
<protein>
    <submittedName>
        <fullName evidence="1">Uncharacterized protein</fullName>
    </submittedName>
</protein>
<dbReference type="AlphaFoldDB" id="A0AAN6SWL8"/>
<organism evidence="1 2">
    <name type="scientific">Parathielavia hyrcaniae</name>
    <dbReference type="NCBI Taxonomy" id="113614"/>
    <lineage>
        <taxon>Eukaryota</taxon>
        <taxon>Fungi</taxon>
        <taxon>Dikarya</taxon>
        <taxon>Ascomycota</taxon>
        <taxon>Pezizomycotina</taxon>
        <taxon>Sordariomycetes</taxon>
        <taxon>Sordariomycetidae</taxon>
        <taxon>Sordariales</taxon>
        <taxon>Chaetomiaceae</taxon>
        <taxon>Parathielavia</taxon>
    </lineage>
</organism>
<reference evidence="1" key="2">
    <citation type="submission" date="2023-05" db="EMBL/GenBank/DDBJ databases">
        <authorList>
            <consortium name="Lawrence Berkeley National Laboratory"/>
            <person name="Steindorff A."/>
            <person name="Hensen N."/>
            <person name="Bonometti L."/>
            <person name="Westerberg I."/>
            <person name="Brannstrom I.O."/>
            <person name="Guillou S."/>
            <person name="Cros-Aarteil S."/>
            <person name="Calhoun S."/>
            <person name="Haridas S."/>
            <person name="Kuo A."/>
            <person name="Mondo S."/>
            <person name="Pangilinan J."/>
            <person name="Riley R."/>
            <person name="Labutti K."/>
            <person name="Andreopoulos B."/>
            <person name="Lipzen A."/>
            <person name="Chen C."/>
            <person name="Yanf M."/>
            <person name="Daum C."/>
            <person name="Ng V."/>
            <person name="Clum A."/>
            <person name="Ohm R."/>
            <person name="Martin F."/>
            <person name="Silar P."/>
            <person name="Natvig D."/>
            <person name="Lalanne C."/>
            <person name="Gautier V."/>
            <person name="Ament-Velasquez S.L."/>
            <person name="Kruys A."/>
            <person name="Hutchinson M.I."/>
            <person name="Powell A.J."/>
            <person name="Barry K."/>
            <person name="Miller A.N."/>
            <person name="Grigoriev I.V."/>
            <person name="Debuchy R."/>
            <person name="Gladieux P."/>
            <person name="Thoren M.H."/>
            <person name="Johannesson H."/>
        </authorList>
    </citation>
    <scope>NUCLEOTIDE SEQUENCE</scope>
    <source>
        <strain evidence="1">CBS 757.83</strain>
    </source>
</reference>
<gene>
    <name evidence="1" type="ORF">N658DRAFT_532666</name>
</gene>
<proteinExistence type="predicted"/>
<evidence type="ECO:0000313" key="2">
    <source>
        <dbReference type="Proteomes" id="UP001305647"/>
    </source>
</evidence>
<comment type="caution">
    <text evidence="1">The sequence shown here is derived from an EMBL/GenBank/DDBJ whole genome shotgun (WGS) entry which is preliminary data.</text>
</comment>
<keyword evidence="2" id="KW-1185">Reference proteome</keyword>
<reference evidence="1" key="1">
    <citation type="journal article" date="2023" name="Mol. Phylogenet. Evol.">
        <title>Genome-scale phylogeny and comparative genomics of the fungal order Sordariales.</title>
        <authorList>
            <person name="Hensen N."/>
            <person name="Bonometti L."/>
            <person name="Westerberg I."/>
            <person name="Brannstrom I.O."/>
            <person name="Guillou S."/>
            <person name="Cros-Aarteil S."/>
            <person name="Calhoun S."/>
            <person name="Haridas S."/>
            <person name="Kuo A."/>
            <person name="Mondo S."/>
            <person name="Pangilinan J."/>
            <person name="Riley R."/>
            <person name="LaButti K."/>
            <person name="Andreopoulos B."/>
            <person name="Lipzen A."/>
            <person name="Chen C."/>
            <person name="Yan M."/>
            <person name="Daum C."/>
            <person name="Ng V."/>
            <person name="Clum A."/>
            <person name="Steindorff A."/>
            <person name="Ohm R.A."/>
            <person name="Martin F."/>
            <person name="Silar P."/>
            <person name="Natvig D.O."/>
            <person name="Lalanne C."/>
            <person name="Gautier V."/>
            <person name="Ament-Velasquez S.L."/>
            <person name="Kruys A."/>
            <person name="Hutchinson M.I."/>
            <person name="Powell A.J."/>
            <person name="Barry K."/>
            <person name="Miller A.N."/>
            <person name="Grigoriev I.V."/>
            <person name="Debuchy R."/>
            <person name="Gladieux P."/>
            <person name="Hiltunen Thoren M."/>
            <person name="Johannesson H."/>
        </authorList>
    </citation>
    <scope>NUCLEOTIDE SEQUENCE</scope>
    <source>
        <strain evidence="1">CBS 757.83</strain>
    </source>
</reference>